<evidence type="ECO:0000313" key="3">
    <source>
        <dbReference type="Proteomes" id="UP001152622"/>
    </source>
</evidence>
<protein>
    <submittedName>
        <fullName evidence="2">Uncharacterized protein</fullName>
    </submittedName>
</protein>
<feature type="region of interest" description="Disordered" evidence="1">
    <location>
        <begin position="46"/>
        <end position="70"/>
    </location>
</feature>
<sequence>MFHQDSTEVPQARRDAVWDTCRAARQGRSRDSLYRPRASEGFRASLQMGPQPADEAFRIHGNPTHRQSPLMGRRIAPVSRDHIGNFKGV</sequence>
<gene>
    <name evidence="2" type="ORF">SKAU_G00035020</name>
</gene>
<evidence type="ECO:0000313" key="2">
    <source>
        <dbReference type="EMBL" id="KAJ8382724.1"/>
    </source>
</evidence>
<name>A0A9Q1JGS1_SYNKA</name>
<keyword evidence="3" id="KW-1185">Reference proteome</keyword>
<proteinExistence type="predicted"/>
<comment type="caution">
    <text evidence="2">The sequence shown here is derived from an EMBL/GenBank/DDBJ whole genome shotgun (WGS) entry which is preliminary data.</text>
</comment>
<dbReference type="EMBL" id="JAINUF010000001">
    <property type="protein sequence ID" value="KAJ8382724.1"/>
    <property type="molecule type" value="Genomic_DNA"/>
</dbReference>
<dbReference type="Proteomes" id="UP001152622">
    <property type="component" value="Chromosome 1"/>
</dbReference>
<evidence type="ECO:0000256" key="1">
    <source>
        <dbReference type="SAM" id="MobiDB-lite"/>
    </source>
</evidence>
<organism evidence="2 3">
    <name type="scientific">Synaphobranchus kaupii</name>
    <name type="common">Kaup's arrowtooth eel</name>
    <dbReference type="NCBI Taxonomy" id="118154"/>
    <lineage>
        <taxon>Eukaryota</taxon>
        <taxon>Metazoa</taxon>
        <taxon>Chordata</taxon>
        <taxon>Craniata</taxon>
        <taxon>Vertebrata</taxon>
        <taxon>Euteleostomi</taxon>
        <taxon>Actinopterygii</taxon>
        <taxon>Neopterygii</taxon>
        <taxon>Teleostei</taxon>
        <taxon>Anguilliformes</taxon>
        <taxon>Synaphobranchidae</taxon>
        <taxon>Synaphobranchus</taxon>
    </lineage>
</organism>
<reference evidence="2" key="1">
    <citation type="journal article" date="2023" name="Science">
        <title>Genome structures resolve the early diversification of teleost fishes.</title>
        <authorList>
            <person name="Parey E."/>
            <person name="Louis A."/>
            <person name="Montfort J."/>
            <person name="Bouchez O."/>
            <person name="Roques C."/>
            <person name="Iampietro C."/>
            <person name="Lluch J."/>
            <person name="Castinel A."/>
            <person name="Donnadieu C."/>
            <person name="Desvignes T."/>
            <person name="Floi Bucao C."/>
            <person name="Jouanno E."/>
            <person name="Wen M."/>
            <person name="Mejri S."/>
            <person name="Dirks R."/>
            <person name="Jansen H."/>
            <person name="Henkel C."/>
            <person name="Chen W.J."/>
            <person name="Zahm M."/>
            <person name="Cabau C."/>
            <person name="Klopp C."/>
            <person name="Thompson A.W."/>
            <person name="Robinson-Rechavi M."/>
            <person name="Braasch I."/>
            <person name="Lecointre G."/>
            <person name="Bobe J."/>
            <person name="Postlethwait J.H."/>
            <person name="Berthelot C."/>
            <person name="Roest Crollius H."/>
            <person name="Guiguen Y."/>
        </authorList>
    </citation>
    <scope>NUCLEOTIDE SEQUENCE</scope>
    <source>
        <strain evidence="2">WJC10195</strain>
    </source>
</reference>
<accession>A0A9Q1JGS1</accession>
<dbReference type="AlphaFoldDB" id="A0A9Q1JGS1"/>